<protein>
    <submittedName>
        <fullName evidence="1">Uncharacterized protein</fullName>
    </submittedName>
</protein>
<sequence length="108" mass="12020">MVIPGICLAVKLHWESHALMVGVGPVSGYSACIRSLRLSRVFQDGPEKDRSTKWCSCFFLGGPADLVSWLEAAYMSCKRRVRGRRFLRLVEGSYCGMDLIAGFECLSI</sequence>
<dbReference type="Proteomes" id="UP000499080">
    <property type="component" value="Unassembled WGS sequence"/>
</dbReference>
<gene>
    <name evidence="1" type="ORF">AVEN_204800_1</name>
</gene>
<dbReference type="EMBL" id="BGPR01258746">
    <property type="protein sequence ID" value="GBM64982.1"/>
    <property type="molecule type" value="Genomic_DNA"/>
</dbReference>
<comment type="caution">
    <text evidence="1">The sequence shown here is derived from an EMBL/GenBank/DDBJ whole genome shotgun (WGS) entry which is preliminary data.</text>
</comment>
<proteinExistence type="predicted"/>
<reference evidence="1 2" key="1">
    <citation type="journal article" date="2019" name="Sci. Rep.">
        <title>Orb-weaving spider Araneus ventricosus genome elucidates the spidroin gene catalogue.</title>
        <authorList>
            <person name="Kono N."/>
            <person name="Nakamura H."/>
            <person name="Ohtoshi R."/>
            <person name="Moran D.A.P."/>
            <person name="Shinohara A."/>
            <person name="Yoshida Y."/>
            <person name="Fujiwara M."/>
            <person name="Mori M."/>
            <person name="Tomita M."/>
            <person name="Arakawa K."/>
        </authorList>
    </citation>
    <scope>NUCLEOTIDE SEQUENCE [LARGE SCALE GENOMIC DNA]</scope>
</reference>
<name>A0A4Y2HI08_ARAVE</name>
<accession>A0A4Y2HI08</accession>
<keyword evidence="2" id="KW-1185">Reference proteome</keyword>
<organism evidence="1 2">
    <name type="scientific">Araneus ventricosus</name>
    <name type="common">Orbweaver spider</name>
    <name type="synonym">Epeira ventricosa</name>
    <dbReference type="NCBI Taxonomy" id="182803"/>
    <lineage>
        <taxon>Eukaryota</taxon>
        <taxon>Metazoa</taxon>
        <taxon>Ecdysozoa</taxon>
        <taxon>Arthropoda</taxon>
        <taxon>Chelicerata</taxon>
        <taxon>Arachnida</taxon>
        <taxon>Araneae</taxon>
        <taxon>Araneomorphae</taxon>
        <taxon>Entelegynae</taxon>
        <taxon>Araneoidea</taxon>
        <taxon>Araneidae</taxon>
        <taxon>Araneus</taxon>
    </lineage>
</organism>
<evidence type="ECO:0000313" key="2">
    <source>
        <dbReference type="Proteomes" id="UP000499080"/>
    </source>
</evidence>
<dbReference type="AlphaFoldDB" id="A0A4Y2HI08"/>
<evidence type="ECO:0000313" key="1">
    <source>
        <dbReference type="EMBL" id="GBM64982.1"/>
    </source>
</evidence>